<comment type="function">
    <text evidence="1">Catalyzes the conversion of 2 pyruvate molecules into acetolactate in the first common step of the biosynthetic pathway of the branched-amino acids such as leucine, isoleucine, and valine.</text>
</comment>
<dbReference type="Pfam" id="PF10369">
    <property type="entry name" value="ALS_ss_C"/>
    <property type="match status" value="1"/>
</dbReference>
<organism evidence="3 4">
    <name type="scientific">Raoultella terrigena</name>
    <name type="common">Klebsiella terrigena</name>
    <dbReference type="NCBI Taxonomy" id="577"/>
    <lineage>
        <taxon>Bacteria</taxon>
        <taxon>Pseudomonadati</taxon>
        <taxon>Pseudomonadota</taxon>
        <taxon>Gammaproteobacteria</taxon>
        <taxon>Enterobacterales</taxon>
        <taxon>Enterobacteriaceae</taxon>
        <taxon>Klebsiella/Raoultella group</taxon>
        <taxon>Raoultella</taxon>
    </lineage>
</organism>
<dbReference type="UniPathway" id="UPA00047">
    <property type="reaction ID" value="UER00055"/>
</dbReference>
<evidence type="ECO:0000256" key="1">
    <source>
        <dbReference type="RuleBase" id="RU368092"/>
    </source>
</evidence>
<comment type="similarity">
    <text evidence="1">Belongs to the acetolactate synthase small subunit family.</text>
</comment>
<dbReference type="UniPathway" id="UPA00049">
    <property type="reaction ID" value="UER00059"/>
</dbReference>
<dbReference type="NCBIfam" id="TIGR00119">
    <property type="entry name" value="acolac_sm"/>
    <property type="match status" value="1"/>
</dbReference>
<proteinExistence type="inferred from homology"/>
<evidence type="ECO:0000313" key="4">
    <source>
        <dbReference type="Proteomes" id="UP000339249"/>
    </source>
</evidence>
<dbReference type="InterPro" id="IPR004789">
    <property type="entry name" value="Acetalactate_synth_ssu"/>
</dbReference>
<feature type="domain" description="Acetolactate synthase small subunit C-terminal" evidence="2">
    <location>
        <begin position="32"/>
        <end position="76"/>
    </location>
</feature>
<dbReference type="GO" id="GO:1990610">
    <property type="term" value="F:acetolactate synthase regulator activity"/>
    <property type="evidence" value="ECO:0007669"/>
    <property type="project" value="UniProtKB-UniRule"/>
</dbReference>
<dbReference type="InterPro" id="IPR027271">
    <property type="entry name" value="Acetolactate_synth/TF_NikR_C"/>
</dbReference>
<reference evidence="3 4" key="1">
    <citation type="submission" date="2019-04" db="EMBL/GenBank/DDBJ databases">
        <authorList>
            <consortium name="Pathogen Informatics"/>
        </authorList>
    </citation>
    <scope>NUCLEOTIDE SEQUENCE [LARGE SCALE GENOMIC DNA]</scope>
    <source>
        <strain evidence="3 4">NCTC9185</strain>
    </source>
</reference>
<keyword evidence="1" id="KW-0100">Branched-chain amino acid biosynthesis</keyword>
<dbReference type="InterPro" id="IPR019455">
    <property type="entry name" value="Acetolactate_synth_ssu_C"/>
</dbReference>
<dbReference type="GO" id="GO:0009099">
    <property type="term" value="P:L-valine biosynthetic process"/>
    <property type="evidence" value="ECO:0007669"/>
    <property type="project" value="UniProtKB-UniRule"/>
</dbReference>
<evidence type="ECO:0000259" key="2">
    <source>
        <dbReference type="Pfam" id="PF10369"/>
    </source>
</evidence>
<comment type="pathway">
    <text evidence="1">Amino-acid biosynthesis; L-isoleucine biosynthesis; L-isoleucine from 2-oxobutanoate: step 1/4.</text>
</comment>
<keyword evidence="1" id="KW-0028">Amino-acid biosynthesis</keyword>
<evidence type="ECO:0000313" key="3">
    <source>
        <dbReference type="EMBL" id="VTN14007.1"/>
    </source>
</evidence>
<dbReference type="PANTHER" id="PTHR30239">
    <property type="entry name" value="ACETOLACTATE SYNTHASE SMALL SUBUNIT"/>
    <property type="match status" value="1"/>
</dbReference>
<comment type="catalytic activity">
    <reaction evidence="1">
        <text>2 pyruvate + H(+) = (2S)-2-acetolactate + CO2</text>
        <dbReference type="Rhea" id="RHEA:25249"/>
        <dbReference type="ChEBI" id="CHEBI:15361"/>
        <dbReference type="ChEBI" id="CHEBI:15378"/>
        <dbReference type="ChEBI" id="CHEBI:16526"/>
        <dbReference type="ChEBI" id="CHEBI:58476"/>
        <dbReference type="EC" id="2.2.1.6"/>
    </reaction>
</comment>
<dbReference type="AlphaFoldDB" id="A0A4U9D7T3"/>
<dbReference type="GO" id="GO:0003984">
    <property type="term" value="F:acetolactate synthase activity"/>
    <property type="evidence" value="ECO:0007669"/>
    <property type="project" value="UniProtKB-UniRule"/>
</dbReference>
<dbReference type="GO" id="GO:0005829">
    <property type="term" value="C:cytosol"/>
    <property type="evidence" value="ECO:0007669"/>
    <property type="project" value="TreeGrafter"/>
</dbReference>
<dbReference type="Proteomes" id="UP000339249">
    <property type="component" value="Unassembled WGS sequence"/>
</dbReference>
<dbReference type="SUPFAM" id="SSF55021">
    <property type="entry name" value="ACT-like"/>
    <property type="match status" value="1"/>
</dbReference>
<name>A0A4U9D7T3_RAOTE</name>
<dbReference type="InterPro" id="IPR045865">
    <property type="entry name" value="ACT-like_dom_sf"/>
</dbReference>
<dbReference type="Gene3D" id="3.30.70.1150">
    <property type="entry name" value="ACT-like. Chain A, domain 2"/>
    <property type="match status" value="1"/>
</dbReference>
<dbReference type="EC" id="2.2.1.6" evidence="1"/>
<dbReference type="EMBL" id="CABDVU010000001">
    <property type="protein sequence ID" value="VTN14007.1"/>
    <property type="molecule type" value="Genomic_DNA"/>
</dbReference>
<keyword evidence="1 3" id="KW-0808">Transferase</keyword>
<comment type="subunit">
    <text evidence="1">Dimer of large and small chains.</text>
</comment>
<gene>
    <name evidence="3" type="primary">ilvH_2</name>
    <name evidence="3" type="ORF">NCTC9185_06057</name>
</gene>
<accession>A0A4U9D7T3</accession>
<protein>
    <recommendedName>
        <fullName evidence="1">Acetolactate synthase small subunit</fullName>
        <shortName evidence="1">AHAS</shortName>
        <shortName evidence="1">ALS</shortName>
        <ecNumber evidence="1">2.2.1.6</ecNumber>
    </recommendedName>
    <alternativeName>
        <fullName evidence="1">Acetohydroxy-acid synthase small subunit</fullName>
    </alternativeName>
</protein>
<comment type="pathway">
    <text evidence="1">Amino-acid biosynthesis; L-valine biosynthesis; L-valine from pyruvate: step 1/4.</text>
</comment>
<dbReference type="GO" id="GO:0009097">
    <property type="term" value="P:isoleucine biosynthetic process"/>
    <property type="evidence" value="ECO:0007669"/>
    <property type="project" value="UniProtKB-UniRule"/>
</dbReference>
<dbReference type="PANTHER" id="PTHR30239:SF0">
    <property type="entry name" value="ACETOLACTATE SYNTHASE SMALL SUBUNIT 1, CHLOROPLASTIC"/>
    <property type="match status" value="1"/>
</dbReference>
<sequence length="77" mass="8849">MRKRLSRSKSSLHKLVDVLRVSELGQNSHVEREIMLVKVQASGFGREEVKRNTEIFRGQIIDVTPSIYTVQLVGNQR</sequence>